<comment type="caution">
    <text evidence="2">The sequence shown here is derived from an EMBL/GenBank/DDBJ whole genome shotgun (WGS) entry which is preliminary data.</text>
</comment>
<accession>A0A9P3GY61</accession>
<dbReference type="EMBL" id="BPQB01000174">
    <property type="protein sequence ID" value="GJF00621.1"/>
    <property type="molecule type" value="Genomic_DNA"/>
</dbReference>
<keyword evidence="1" id="KW-0732">Signal</keyword>
<sequence length="447" mass="49364">MPAPLALLAALISALTHWACTLSKLTGVLARVTPWPTRPSPMTWNLPAELDDLVIDQLQDDAAALSKCALVRRAWVPRARHHFWRELQLTCAREELERIGKLLDESPDIAFHVRTVVVAQKKGEVCQWYDLHLLHAALHALARFPALSAVTFDGLWFGAPSDGSDTPCAPALSFPSVRRLTVSTCTFDAFADVQALCAVFPRLARLQFDGVWWGRWAADQGFARGDKTGAHPLALRELDLGSCFSRDRVIDWLLATLPEPSVERLRLPLVGAYDTRLCDLLKFVGPSLRHLELGSPSSSTVRTRTGLEEKSLAAYLDMSHNTCLETLQLGVPTYRDAAYISLWLTTVLGQVAAPLTEVRFAVYPILKGDAPDAKKMLRAFGWDAVAAALRKAPYTKLKRVVFLSGRSKDYLNVPGAFIALQPLLRKVLEPVFAPLAKQGVEVAFEDV</sequence>
<dbReference type="Proteomes" id="UP000703269">
    <property type="component" value="Unassembled WGS sequence"/>
</dbReference>
<gene>
    <name evidence="2" type="ORF">PsYK624_169150</name>
</gene>
<dbReference type="SUPFAM" id="SSF52047">
    <property type="entry name" value="RNI-like"/>
    <property type="match status" value="1"/>
</dbReference>
<protein>
    <recommendedName>
        <fullName evidence="4">F-box domain-containing protein</fullName>
    </recommendedName>
</protein>
<feature type="chain" id="PRO_5040430017" description="F-box domain-containing protein" evidence="1">
    <location>
        <begin position="31"/>
        <end position="447"/>
    </location>
</feature>
<dbReference type="InterPro" id="IPR032675">
    <property type="entry name" value="LRR_dom_sf"/>
</dbReference>
<dbReference type="OrthoDB" id="2788229at2759"/>
<evidence type="ECO:0000256" key="1">
    <source>
        <dbReference type="SAM" id="SignalP"/>
    </source>
</evidence>
<evidence type="ECO:0000313" key="2">
    <source>
        <dbReference type="EMBL" id="GJF00621.1"/>
    </source>
</evidence>
<dbReference type="Gene3D" id="3.80.10.10">
    <property type="entry name" value="Ribonuclease Inhibitor"/>
    <property type="match status" value="1"/>
</dbReference>
<feature type="signal peptide" evidence="1">
    <location>
        <begin position="1"/>
        <end position="30"/>
    </location>
</feature>
<name>A0A9P3GY61_9APHY</name>
<dbReference type="AlphaFoldDB" id="A0A9P3GY61"/>
<keyword evidence="3" id="KW-1185">Reference proteome</keyword>
<evidence type="ECO:0008006" key="4">
    <source>
        <dbReference type="Google" id="ProtNLM"/>
    </source>
</evidence>
<evidence type="ECO:0000313" key="3">
    <source>
        <dbReference type="Proteomes" id="UP000703269"/>
    </source>
</evidence>
<organism evidence="2 3">
    <name type="scientific">Phanerochaete sordida</name>
    <dbReference type="NCBI Taxonomy" id="48140"/>
    <lineage>
        <taxon>Eukaryota</taxon>
        <taxon>Fungi</taxon>
        <taxon>Dikarya</taxon>
        <taxon>Basidiomycota</taxon>
        <taxon>Agaricomycotina</taxon>
        <taxon>Agaricomycetes</taxon>
        <taxon>Polyporales</taxon>
        <taxon>Phanerochaetaceae</taxon>
        <taxon>Phanerochaete</taxon>
    </lineage>
</organism>
<proteinExistence type="predicted"/>
<reference evidence="2 3" key="1">
    <citation type="submission" date="2021-08" db="EMBL/GenBank/DDBJ databases">
        <title>Draft Genome Sequence of Phanerochaete sordida strain YK-624.</title>
        <authorList>
            <person name="Mori T."/>
            <person name="Dohra H."/>
            <person name="Suzuki T."/>
            <person name="Kawagishi H."/>
            <person name="Hirai H."/>
        </authorList>
    </citation>
    <scope>NUCLEOTIDE SEQUENCE [LARGE SCALE GENOMIC DNA]</scope>
    <source>
        <strain evidence="2 3">YK-624</strain>
    </source>
</reference>